<dbReference type="AlphaFoldDB" id="A0AAW9I5W3"/>
<dbReference type="Proteomes" id="UP001288778">
    <property type="component" value="Unassembled WGS sequence"/>
</dbReference>
<evidence type="ECO:0000313" key="2">
    <source>
        <dbReference type="EMBL" id="MDZ4910494.1"/>
    </source>
</evidence>
<evidence type="ECO:0000256" key="1">
    <source>
        <dbReference type="SAM" id="SignalP"/>
    </source>
</evidence>
<gene>
    <name evidence="2" type="ORF">GNF68_15970</name>
</gene>
<dbReference type="EMBL" id="WNUI01000364">
    <property type="protein sequence ID" value="MDZ4910494.1"/>
    <property type="molecule type" value="Genomic_DNA"/>
</dbReference>
<sequence>MKKKLLSLLLSLMMIVSITASSFADEVTNVIPRGASIEDILGDILLKEDAELEAKLTNIKLDTEKKYTVDGDLSLIMYKLNLTSDKSIDLSYKSTSKMFGISVVNANLLMDENELMDYDD</sequence>
<name>A0AAW9I5W3_CLOPF</name>
<evidence type="ECO:0000313" key="3">
    <source>
        <dbReference type="Proteomes" id="UP001288778"/>
    </source>
</evidence>
<organism evidence="2 3">
    <name type="scientific">Clostridium perfringens</name>
    <dbReference type="NCBI Taxonomy" id="1502"/>
    <lineage>
        <taxon>Bacteria</taxon>
        <taxon>Bacillati</taxon>
        <taxon>Bacillota</taxon>
        <taxon>Clostridia</taxon>
        <taxon>Eubacteriales</taxon>
        <taxon>Clostridiaceae</taxon>
        <taxon>Clostridium</taxon>
    </lineage>
</organism>
<evidence type="ECO:0008006" key="4">
    <source>
        <dbReference type="Google" id="ProtNLM"/>
    </source>
</evidence>
<feature type="non-terminal residue" evidence="2">
    <location>
        <position position="120"/>
    </location>
</feature>
<keyword evidence="1" id="KW-0732">Signal</keyword>
<dbReference type="RefSeq" id="WP_322395719.1">
    <property type="nucleotide sequence ID" value="NZ_WNUI01000364.1"/>
</dbReference>
<comment type="caution">
    <text evidence="2">The sequence shown here is derived from an EMBL/GenBank/DDBJ whole genome shotgun (WGS) entry which is preliminary data.</text>
</comment>
<feature type="signal peptide" evidence="1">
    <location>
        <begin position="1"/>
        <end position="24"/>
    </location>
</feature>
<accession>A0AAW9I5W3</accession>
<protein>
    <recommendedName>
        <fullName evidence="4">DUF1310 family protein</fullName>
    </recommendedName>
</protein>
<reference evidence="2" key="1">
    <citation type="submission" date="2019-11" db="EMBL/GenBank/DDBJ databases">
        <title>Characterization of Clostridium perfringens isolates from swine manure treated agricultural soils.</title>
        <authorList>
            <person name="Wushke S.T."/>
        </authorList>
    </citation>
    <scope>NUCLEOTIDE SEQUENCE</scope>
    <source>
        <strain evidence="2">X94</strain>
    </source>
</reference>
<proteinExistence type="predicted"/>
<feature type="chain" id="PRO_5043981781" description="DUF1310 family protein" evidence="1">
    <location>
        <begin position="25"/>
        <end position="120"/>
    </location>
</feature>